<comment type="caution">
    <text evidence="3">The sequence shown here is derived from an EMBL/GenBank/DDBJ whole genome shotgun (WGS) entry which is preliminary data.</text>
</comment>
<keyword evidence="4" id="KW-1185">Reference proteome</keyword>
<evidence type="ECO:0000256" key="2">
    <source>
        <dbReference type="SAM" id="Phobius"/>
    </source>
</evidence>
<keyword evidence="2" id="KW-1133">Transmembrane helix</keyword>
<proteinExistence type="predicted"/>
<evidence type="ECO:0000256" key="1">
    <source>
        <dbReference type="SAM" id="MobiDB-lite"/>
    </source>
</evidence>
<feature type="transmembrane region" description="Helical" evidence="2">
    <location>
        <begin position="146"/>
        <end position="168"/>
    </location>
</feature>
<feature type="non-terminal residue" evidence="3">
    <location>
        <position position="281"/>
    </location>
</feature>
<sequence length="281" mass="29377">TGAGVSHLLRREPRPEQPAGPIASAGRLRLCPARPGADGDAPGSCWPMATSCPLELRRLGKGPGASRGAAPQGAGGCSAPRTAPAAGLDNASYQAPEEEETWFRSGQEAGSGPRGGAARPRAPRGDLSPRSDDGTLPEPAGRSADYGFISALILLVSGIVLVVVAYTIPREPRVDPAAVTAREMERLEMYYARLGSHLDKCIIAGLGLLTLGGMLLSGLLLVSIYKGELYRRRAFPGSRGPRKTYGSVTLRLRQLTGDGGQSLVENEVIQVTEPTTISQGS</sequence>
<feature type="region of interest" description="Disordered" evidence="1">
    <location>
        <begin position="56"/>
        <end position="139"/>
    </location>
</feature>
<dbReference type="OrthoDB" id="6096234at2759"/>
<dbReference type="AlphaFoldDB" id="A0A8T1TCJ7"/>
<dbReference type="PANTHER" id="PTHR16125:SF4">
    <property type="entry name" value="TRANSMEMBRANE PROTEIN 74B"/>
    <property type="match status" value="1"/>
</dbReference>
<dbReference type="Proteomes" id="UP000765507">
    <property type="component" value="Unassembled WGS sequence"/>
</dbReference>
<evidence type="ECO:0000313" key="4">
    <source>
        <dbReference type="Proteomes" id="UP000765507"/>
    </source>
</evidence>
<gene>
    <name evidence="3" type="primary">TMEM74B</name>
    <name evidence="3" type="ORF">G0U57_005765</name>
</gene>
<dbReference type="PANTHER" id="PTHR16125">
    <property type="entry name" value="TRANSMEMBRANE PROTEIN 74"/>
    <property type="match status" value="1"/>
</dbReference>
<dbReference type="InterPro" id="IPR029695">
    <property type="entry name" value="TMEM74-like"/>
</dbReference>
<accession>A0A8T1TCJ7</accession>
<evidence type="ECO:0000313" key="3">
    <source>
        <dbReference type="EMBL" id="KAG6938505.1"/>
    </source>
</evidence>
<feature type="compositionally biased region" description="Basic and acidic residues" evidence="1">
    <location>
        <begin position="123"/>
        <end position="133"/>
    </location>
</feature>
<reference evidence="3 4" key="1">
    <citation type="journal article" date="2020" name="G3 (Bethesda)">
        <title>Draft Genome of the Common Snapping Turtle, Chelydra serpentina, a Model for Phenotypic Plasticity in Reptiles.</title>
        <authorList>
            <person name="Das D."/>
            <person name="Singh S.K."/>
            <person name="Bierstedt J."/>
            <person name="Erickson A."/>
            <person name="Galli G.L.J."/>
            <person name="Crossley D.A. 2nd"/>
            <person name="Rhen T."/>
        </authorList>
    </citation>
    <scope>NUCLEOTIDE SEQUENCE [LARGE SCALE GENOMIC DNA]</scope>
    <source>
        <strain evidence="3">KW</strain>
    </source>
</reference>
<keyword evidence="2" id="KW-0472">Membrane</keyword>
<keyword evidence="2 3" id="KW-0812">Transmembrane</keyword>
<feature type="transmembrane region" description="Helical" evidence="2">
    <location>
        <begin position="202"/>
        <end position="225"/>
    </location>
</feature>
<feature type="region of interest" description="Disordered" evidence="1">
    <location>
        <begin position="1"/>
        <end position="44"/>
    </location>
</feature>
<protein>
    <submittedName>
        <fullName evidence="3">Transmembrane protein 74B</fullName>
    </submittedName>
</protein>
<organism evidence="3 4">
    <name type="scientific">Chelydra serpentina</name>
    <name type="common">Snapping turtle</name>
    <name type="synonym">Testudo serpentina</name>
    <dbReference type="NCBI Taxonomy" id="8475"/>
    <lineage>
        <taxon>Eukaryota</taxon>
        <taxon>Metazoa</taxon>
        <taxon>Chordata</taxon>
        <taxon>Craniata</taxon>
        <taxon>Vertebrata</taxon>
        <taxon>Euteleostomi</taxon>
        <taxon>Archelosauria</taxon>
        <taxon>Testudinata</taxon>
        <taxon>Testudines</taxon>
        <taxon>Cryptodira</taxon>
        <taxon>Durocryptodira</taxon>
        <taxon>Americhelydia</taxon>
        <taxon>Chelydroidea</taxon>
        <taxon>Chelydridae</taxon>
        <taxon>Chelydra</taxon>
    </lineage>
</organism>
<name>A0A8T1TCJ7_CHESE</name>
<dbReference type="EMBL" id="JAHGAV010000017">
    <property type="protein sequence ID" value="KAG6938505.1"/>
    <property type="molecule type" value="Genomic_DNA"/>
</dbReference>